<dbReference type="PANTHER" id="PTHR43024:SF1">
    <property type="entry name" value="UDP-N-ACETYLMURAMOYL-TRIPEPTIDE--D-ALANYL-D-ALANINE LIGASE"/>
    <property type="match status" value="1"/>
</dbReference>
<evidence type="ECO:0000256" key="2">
    <source>
        <dbReference type="ARBA" id="ARBA00022741"/>
    </source>
</evidence>
<reference evidence="4 5" key="1">
    <citation type="journal article" date="2016" name="Nat. Commun.">
        <title>Thousands of microbial genomes shed light on interconnected biogeochemical processes in an aquifer system.</title>
        <authorList>
            <person name="Anantharaman K."/>
            <person name="Brown C.T."/>
            <person name="Hug L.A."/>
            <person name="Sharon I."/>
            <person name="Castelle C.J."/>
            <person name="Probst A.J."/>
            <person name="Thomas B.C."/>
            <person name="Singh A."/>
            <person name="Wilkins M.J."/>
            <person name="Karaoz U."/>
            <person name="Brodie E.L."/>
            <person name="Williams K.H."/>
            <person name="Hubbard S.S."/>
            <person name="Banfield J.F."/>
        </authorList>
    </citation>
    <scope>NUCLEOTIDE SEQUENCE [LARGE SCALE GENOMIC DNA]</scope>
</reference>
<dbReference type="SUPFAM" id="SSF53623">
    <property type="entry name" value="MurD-like peptide ligases, catalytic domain"/>
    <property type="match status" value="1"/>
</dbReference>
<organism evidence="4 5">
    <name type="scientific">Candidatus Spechtbacteria bacterium RIFCSPLOWO2_01_FULL_46_10</name>
    <dbReference type="NCBI Taxonomy" id="1802163"/>
    <lineage>
        <taxon>Bacteria</taxon>
        <taxon>Candidatus Spechtiibacteriota</taxon>
    </lineage>
</organism>
<dbReference type="PANTHER" id="PTHR43024">
    <property type="entry name" value="UDP-N-ACETYLMURAMOYL-TRIPEPTIDE--D-ALANYL-D-ALANINE LIGASE"/>
    <property type="match status" value="1"/>
</dbReference>
<dbReference type="InterPro" id="IPR036565">
    <property type="entry name" value="Mur-like_cat_sf"/>
</dbReference>
<protein>
    <recommendedName>
        <fullName evidence="6">Mur ligase central domain-containing protein</fullName>
    </recommendedName>
</protein>
<keyword evidence="1" id="KW-0436">Ligase</keyword>
<sequence>MRRFLLKRLLKKYKPELVAVFGVYGREEAREAICTVLAPHAPAFSHKSEGTIGALVKHTGFVNIIRGQFFSISFPHFIVIDTIGADSDFSILKNILPIGLAVVMPMGDIPIKNQVFAGSREPLHLIKKAIEQAIDGLLVHDDETVRELSDRAHTRYRTFGFDEHADLRIISAKPQLSIHTSGVDGATIFEVEFHNQKQKAVLKNTLGKRNIYAGVAALGAALRFGVELTTAAQDLSAYIAPTHSLRITEGIKRTAILSHIGGVAPFSAREALELMGFFRRDGQIKRSVAIIGDIIMHQDAEYFEGLHRALGEFTAQNVDTLFLAGERVVFLEDEAKKHGMPDENIRRFDTVAEAAREAQNFIASHDGMLIMGSAPMRMEDAVRELEFISA</sequence>
<dbReference type="SUPFAM" id="SSF53244">
    <property type="entry name" value="MurD-like peptide ligases, peptide-binding domain"/>
    <property type="match status" value="1"/>
</dbReference>
<dbReference type="InterPro" id="IPR036615">
    <property type="entry name" value="Mur_ligase_C_dom_sf"/>
</dbReference>
<dbReference type="GO" id="GO:0005524">
    <property type="term" value="F:ATP binding"/>
    <property type="evidence" value="ECO:0007669"/>
    <property type="project" value="UniProtKB-KW"/>
</dbReference>
<dbReference type="GO" id="GO:0016881">
    <property type="term" value="F:acid-amino acid ligase activity"/>
    <property type="evidence" value="ECO:0007669"/>
    <property type="project" value="InterPro"/>
</dbReference>
<evidence type="ECO:0000313" key="4">
    <source>
        <dbReference type="EMBL" id="OGZ61598.1"/>
    </source>
</evidence>
<gene>
    <name evidence="4" type="ORF">A2932_00590</name>
</gene>
<dbReference type="EMBL" id="MHOI01000014">
    <property type="protein sequence ID" value="OGZ61598.1"/>
    <property type="molecule type" value="Genomic_DNA"/>
</dbReference>
<evidence type="ECO:0008006" key="6">
    <source>
        <dbReference type="Google" id="ProtNLM"/>
    </source>
</evidence>
<evidence type="ECO:0000256" key="3">
    <source>
        <dbReference type="ARBA" id="ARBA00022840"/>
    </source>
</evidence>
<keyword evidence="2" id="KW-0547">Nucleotide-binding</keyword>
<accession>A0A1G2HI84</accession>
<evidence type="ECO:0000256" key="1">
    <source>
        <dbReference type="ARBA" id="ARBA00022598"/>
    </source>
</evidence>
<dbReference type="Gene3D" id="3.90.190.20">
    <property type="entry name" value="Mur ligase, C-terminal domain"/>
    <property type="match status" value="1"/>
</dbReference>
<name>A0A1G2HI84_9BACT</name>
<dbReference type="Gene3D" id="3.40.1190.10">
    <property type="entry name" value="Mur-like, catalytic domain"/>
    <property type="match status" value="1"/>
</dbReference>
<dbReference type="InterPro" id="IPR051046">
    <property type="entry name" value="MurCDEF_CellWall_CoF430Synth"/>
</dbReference>
<dbReference type="AlphaFoldDB" id="A0A1G2HI84"/>
<dbReference type="Proteomes" id="UP000179153">
    <property type="component" value="Unassembled WGS sequence"/>
</dbReference>
<proteinExistence type="predicted"/>
<keyword evidence="3" id="KW-0067">ATP-binding</keyword>
<comment type="caution">
    <text evidence="4">The sequence shown here is derived from an EMBL/GenBank/DDBJ whole genome shotgun (WGS) entry which is preliminary data.</text>
</comment>
<evidence type="ECO:0000313" key="5">
    <source>
        <dbReference type="Proteomes" id="UP000179153"/>
    </source>
</evidence>
<dbReference type="STRING" id="1802163.A2932_00590"/>